<keyword evidence="2" id="KW-0548">Nucleotidyltransferase</keyword>
<dbReference type="GO" id="GO:0003964">
    <property type="term" value="F:RNA-directed DNA polymerase activity"/>
    <property type="evidence" value="ECO:0007669"/>
    <property type="project" value="UniProtKB-KW"/>
</dbReference>
<gene>
    <name evidence="2" type="primary">RTase_38</name>
    <name evidence="2" type="ORF">g.42867</name>
</gene>
<evidence type="ECO:0000313" key="2">
    <source>
        <dbReference type="EMBL" id="JAQ01234.1"/>
    </source>
</evidence>
<sequence length="221" mass="24573">QHGFLKDRSTNTALYDLTKFITEAVDSGDAVLGCSIDMTKAFDSASHSVLLASLEACGVRSVALDWFQSYLHKRPWVVSLEVSGRRVESPPCFANRGVPQGSVLGPLLFLILINGLPDELKDDHTHTVIYADDCNFVVRRKAFQDCESALKAKFTQAKAWLTGRELRLNENKTVCMVFEAKRKPGRSTAIQLEGITLPYSETTKFLGVTIDRTLSCTYHVQ</sequence>
<keyword evidence="2" id="KW-0808">Transferase</keyword>
<reference evidence="2" key="1">
    <citation type="journal article" date="2016" name="Gigascience">
        <title>De novo construction of an expanded transcriptome assembly for the western tarnished plant bug, Lygus hesperus.</title>
        <authorList>
            <person name="Tassone E.E."/>
            <person name="Geib S.M."/>
            <person name="Hall B."/>
            <person name="Fabrick J.A."/>
            <person name="Brent C.S."/>
            <person name="Hull J.J."/>
        </authorList>
    </citation>
    <scope>NUCLEOTIDE SEQUENCE</scope>
</reference>
<dbReference type="PANTHER" id="PTHR33332">
    <property type="entry name" value="REVERSE TRANSCRIPTASE DOMAIN-CONTAINING PROTEIN"/>
    <property type="match status" value="1"/>
</dbReference>
<dbReference type="InterPro" id="IPR000477">
    <property type="entry name" value="RT_dom"/>
</dbReference>
<dbReference type="PROSITE" id="PS50878">
    <property type="entry name" value="RT_POL"/>
    <property type="match status" value="1"/>
</dbReference>
<dbReference type="EMBL" id="GDHC01017395">
    <property type="protein sequence ID" value="JAQ01234.1"/>
    <property type="molecule type" value="Transcribed_RNA"/>
</dbReference>
<dbReference type="InterPro" id="IPR043502">
    <property type="entry name" value="DNA/RNA_pol_sf"/>
</dbReference>
<accession>A0A146KXT0</accession>
<feature type="non-terminal residue" evidence="2">
    <location>
        <position position="1"/>
    </location>
</feature>
<name>A0A146KXT0_LYGHE</name>
<protein>
    <submittedName>
        <fullName evidence="2">Putative RNA-directed DNA polymerase from transposon BS</fullName>
    </submittedName>
</protein>
<evidence type="ECO:0000259" key="1">
    <source>
        <dbReference type="PROSITE" id="PS50878"/>
    </source>
</evidence>
<dbReference type="AlphaFoldDB" id="A0A146KXT0"/>
<keyword evidence="2" id="KW-0695">RNA-directed DNA polymerase</keyword>
<proteinExistence type="predicted"/>
<dbReference type="SUPFAM" id="SSF56672">
    <property type="entry name" value="DNA/RNA polymerases"/>
    <property type="match status" value="1"/>
</dbReference>
<dbReference type="CDD" id="cd01650">
    <property type="entry name" value="RT_nLTR_like"/>
    <property type="match status" value="1"/>
</dbReference>
<organism evidence="2">
    <name type="scientific">Lygus hesperus</name>
    <name type="common">Western plant bug</name>
    <dbReference type="NCBI Taxonomy" id="30085"/>
    <lineage>
        <taxon>Eukaryota</taxon>
        <taxon>Metazoa</taxon>
        <taxon>Ecdysozoa</taxon>
        <taxon>Arthropoda</taxon>
        <taxon>Hexapoda</taxon>
        <taxon>Insecta</taxon>
        <taxon>Pterygota</taxon>
        <taxon>Neoptera</taxon>
        <taxon>Paraneoptera</taxon>
        <taxon>Hemiptera</taxon>
        <taxon>Heteroptera</taxon>
        <taxon>Panheteroptera</taxon>
        <taxon>Cimicomorpha</taxon>
        <taxon>Miridae</taxon>
        <taxon>Mirini</taxon>
        <taxon>Lygus</taxon>
    </lineage>
</organism>
<dbReference type="Pfam" id="PF00078">
    <property type="entry name" value="RVT_1"/>
    <property type="match status" value="1"/>
</dbReference>
<feature type="non-terminal residue" evidence="2">
    <location>
        <position position="221"/>
    </location>
</feature>
<feature type="domain" description="Reverse transcriptase" evidence="1">
    <location>
        <begin position="1"/>
        <end position="210"/>
    </location>
</feature>